<dbReference type="Proteomes" id="UP000576603">
    <property type="component" value="Unassembled WGS sequence"/>
</dbReference>
<feature type="chain" id="PRO_5043453161" evidence="1">
    <location>
        <begin position="20"/>
        <end position="121"/>
    </location>
</feature>
<dbReference type="Pfam" id="PF19806">
    <property type="entry name" value="DUF6289"/>
    <property type="match status" value="1"/>
</dbReference>
<organism evidence="2 3">
    <name type="scientific">Xanthomonas euvesicatoria</name>
    <dbReference type="NCBI Taxonomy" id="456327"/>
    <lineage>
        <taxon>Bacteria</taxon>
        <taxon>Pseudomonadati</taxon>
        <taxon>Pseudomonadota</taxon>
        <taxon>Gammaproteobacteria</taxon>
        <taxon>Lysobacterales</taxon>
        <taxon>Lysobacteraceae</taxon>
        <taxon>Xanthomonas</taxon>
    </lineage>
</organism>
<feature type="signal peptide" evidence="1">
    <location>
        <begin position="1"/>
        <end position="19"/>
    </location>
</feature>
<evidence type="ECO:0000256" key="1">
    <source>
        <dbReference type="SAM" id="SignalP"/>
    </source>
</evidence>
<protein>
    <submittedName>
        <fullName evidence="2">Uncharacterized protein</fullName>
    </submittedName>
</protein>
<dbReference type="AlphaFoldDB" id="A0AAW3U0U4"/>
<evidence type="ECO:0000313" key="2">
    <source>
        <dbReference type="EMBL" id="MBB4722180.1"/>
    </source>
</evidence>
<reference evidence="2 3" key="1">
    <citation type="submission" date="2020-08" db="EMBL/GenBank/DDBJ databases">
        <title>Studying the diversity of plant-associated saprophytic bacteria and their role in host health and plant-pathogen interactions.</title>
        <authorList>
            <person name="Potnis N."/>
        </authorList>
    </citation>
    <scope>NUCLEOTIDE SEQUENCE [LARGE SCALE GENOMIC DNA]</scope>
    <source>
        <strain evidence="2 3">CFBP 7922</strain>
    </source>
</reference>
<gene>
    <name evidence="2" type="ORF">FHY32_000478</name>
</gene>
<dbReference type="RefSeq" id="WP_184419977.1">
    <property type="nucleotide sequence ID" value="NZ_CAVLHW010000002.1"/>
</dbReference>
<dbReference type="EMBL" id="JACHNL010000001">
    <property type="protein sequence ID" value="MBB4722180.1"/>
    <property type="molecule type" value="Genomic_DNA"/>
</dbReference>
<keyword evidence="1" id="KW-0732">Signal</keyword>
<proteinExistence type="predicted"/>
<dbReference type="InterPro" id="IPR046256">
    <property type="entry name" value="DUF6289"/>
</dbReference>
<sequence>MKAAIWAAIFAAFSAVTVAQDASAATQYGRTWMWFDANENLVGQSILYCSNQTEHQGTTSTEKRVVIVYACDTREATSITYSGLSPQLRSDFCDTWGQGMCDSGPWPNGYLTSPWQRGLYN</sequence>
<name>A0AAW3U0U4_XANEU</name>
<evidence type="ECO:0000313" key="3">
    <source>
        <dbReference type="Proteomes" id="UP000576603"/>
    </source>
</evidence>
<accession>A0AAW3U0U4</accession>
<comment type="caution">
    <text evidence="2">The sequence shown here is derived from an EMBL/GenBank/DDBJ whole genome shotgun (WGS) entry which is preliminary data.</text>
</comment>